<evidence type="ECO:0000313" key="4">
    <source>
        <dbReference type="Proteomes" id="UP000825935"/>
    </source>
</evidence>
<dbReference type="EMBL" id="CM035439">
    <property type="protein sequence ID" value="KAH7284335.1"/>
    <property type="molecule type" value="Genomic_DNA"/>
</dbReference>
<feature type="transmembrane region" description="Helical" evidence="2">
    <location>
        <begin position="168"/>
        <end position="189"/>
    </location>
</feature>
<evidence type="ECO:0000256" key="1">
    <source>
        <dbReference type="SAM" id="Coils"/>
    </source>
</evidence>
<keyword evidence="2" id="KW-0812">Transmembrane</keyword>
<evidence type="ECO:0000313" key="3">
    <source>
        <dbReference type="EMBL" id="KAH7284336.1"/>
    </source>
</evidence>
<organism evidence="3 4">
    <name type="scientific">Ceratopteris richardii</name>
    <name type="common">Triangle waterfern</name>
    <dbReference type="NCBI Taxonomy" id="49495"/>
    <lineage>
        <taxon>Eukaryota</taxon>
        <taxon>Viridiplantae</taxon>
        <taxon>Streptophyta</taxon>
        <taxon>Embryophyta</taxon>
        <taxon>Tracheophyta</taxon>
        <taxon>Polypodiopsida</taxon>
        <taxon>Polypodiidae</taxon>
        <taxon>Polypodiales</taxon>
        <taxon>Pteridineae</taxon>
        <taxon>Pteridaceae</taxon>
        <taxon>Parkerioideae</taxon>
        <taxon>Ceratopteris</taxon>
    </lineage>
</organism>
<comment type="caution">
    <text evidence="3">The sequence shown here is derived from an EMBL/GenBank/DDBJ whole genome shotgun (WGS) entry which is preliminary data.</text>
</comment>
<dbReference type="OrthoDB" id="1920609at2759"/>
<dbReference type="AlphaFoldDB" id="A0A8T2QKK4"/>
<accession>A0A8T2QKK4</accession>
<keyword evidence="1" id="KW-0175">Coiled coil</keyword>
<evidence type="ECO:0000256" key="2">
    <source>
        <dbReference type="SAM" id="Phobius"/>
    </source>
</evidence>
<dbReference type="EMBL" id="CM035439">
    <property type="protein sequence ID" value="KAH7284336.1"/>
    <property type="molecule type" value="Genomic_DNA"/>
</dbReference>
<dbReference type="Proteomes" id="UP000825935">
    <property type="component" value="Chromosome 34"/>
</dbReference>
<proteinExistence type="predicted"/>
<dbReference type="PANTHER" id="PTHR33287">
    <property type="entry name" value="OS03G0453550 PROTEIN"/>
    <property type="match status" value="1"/>
</dbReference>
<feature type="coiled-coil region" evidence="1">
    <location>
        <begin position="27"/>
        <end position="54"/>
    </location>
</feature>
<dbReference type="PANTHER" id="PTHR33287:SF11">
    <property type="entry name" value="OS03G0778400 PROTEIN"/>
    <property type="match status" value="1"/>
</dbReference>
<keyword evidence="2" id="KW-1133">Transmembrane helix</keyword>
<name>A0A8T2QKK4_CERRI</name>
<sequence length="198" mass="22241">MVGLLATMQKEEVLLGLHQSWAHSVQKNAWEIDRRAFEQLMEDHESELRRIQADAYQVAGMYALFHCVVFTAISESTLLTCQLSWCPVSLCAAVYLATLLAIADNLKMKSDLRMEITQTKLLMSALIDCLDRLEEQGATLDLNNTHPHCILPESSSVCFPFLMPSQDLLTFLSLTFFSLVVCGFSVHVLCEHCIPCRG</sequence>
<keyword evidence="4" id="KW-1185">Reference proteome</keyword>
<protein>
    <submittedName>
        <fullName evidence="3">Uncharacterized protein</fullName>
    </submittedName>
</protein>
<reference evidence="3" key="1">
    <citation type="submission" date="2021-08" db="EMBL/GenBank/DDBJ databases">
        <title>WGS assembly of Ceratopteris richardii.</title>
        <authorList>
            <person name="Marchant D.B."/>
            <person name="Chen G."/>
            <person name="Jenkins J."/>
            <person name="Shu S."/>
            <person name="Leebens-Mack J."/>
            <person name="Grimwood J."/>
            <person name="Schmutz J."/>
            <person name="Soltis P."/>
            <person name="Soltis D."/>
            <person name="Chen Z.-H."/>
        </authorList>
    </citation>
    <scope>NUCLEOTIDE SEQUENCE</scope>
    <source>
        <strain evidence="3">Whitten #5841</strain>
        <tissue evidence="3">Leaf</tissue>
    </source>
</reference>
<feature type="transmembrane region" description="Helical" evidence="2">
    <location>
        <begin position="85"/>
        <end position="103"/>
    </location>
</feature>
<gene>
    <name evidence="3" type="ORF">KP509_34G049900</name>
</gene>
<keyword evidence="2" id="KW-0472">Membrane</keyword>